<evidence type="ECO:0000313" key="2">
    <source>
        <dbReference type="Proteomes" id="UP000037035"/>
    </source>
</evidence>
<dbReference type="Proteomes" id="UP000037035">
    <property type="component" value="Unassembled WGS sequence"/>
</dbReference>
<reference evidence="1 2" key="1">
    <citation type="submission" date="2015-08" db="EMBL/GenBank/DDBJ databases">
        <title>Next Generation Sequencing and Analysis of the Genome of Puccinia sorghi L Schw, the Causal Agent of Maize Common Rust.</title>
        <authorList>
            <person name="Rochi L."/>
            <person name="Burguener G."/>
            <person name="Darino M."/>
            <person name="Turjanski A."/>
            <person name="Kreff E."/>
            <person name="Dieguez M.J."/>
            <person name="Sacco F."/>
        </authorList>
    </citation>
    <scope>NUCLEOTIDE SEQUENCE [LARGE SCALE GENOMIC DNA]</scope>
    <source>
        <strain evidence="1 2">RO10H11247</strain>
    </source>
</reference>
<evidence type="ECO:0000313" key="1">
    <source>
        <dbReference type="EMBL" id="KNZ49654.1"/>
    </source>
</evidence>
<comment type="caution">
    <text evidence="1">The sequence shown here is derived from an EMBL/GenBank/DDBJ whole genome shotgun (WGS) entry which is preliminary data.</text>
</comment>
<protein>
    <submittedName>
        <fullName evidence="1">Uncharacterized protein</fullName>
    </submittedName>
</protein>
<organism evidence="1 2">
    <name type="scientific">Puccinia sorghi</name>
    <dbReference type="NCBI Taxonomy" id="27349"/>
    <lineage>
        <taxon>Eukaryota</taxon>
        <taxon>Fungi</taxon>
        <taxon>Dikarya</taxon>
        <taxon>Basidiomycota</taxon>
        <taxon>Pucciniomycotina</taxon>
        <taxon>Pucciniomycetes</taxon>
        <taxon>Pucciniales</taxon>
        <taxon>Pucciniaceae</taxon>
        <taxon>Puccinia</taxon>
    </lineage>
</organism>
<dbReference type="EMBL" id="LAVV01010025">
    <property type="protein sequence ID" value="KNZ49654.1"/>
    <property type="molecule type" value="Genomic_DNA"/>
</dbReference>
<sequence>MEIKSEDLNLVRTHKKNTGKFHNEMKTELLCHLNHKSAFWILVLLI</sequence>
<name>A0A0L6UM97_9BASI</name>
<proteinExistence type="predicted"/>
<accession>A0A0L6UM97</accession>
<gene>
    <name evidence="1" type="ORF">VP01_4874g1</name>
</gene>
<dbReference type="VEuPathDB" id="FungiDB:VP01_4874g1"/>
<keyword evidence="2" id="KW-1185">Reference proteome</keyword>
<dbReference type="AlphaFoldDB" id="A0A0L6UM97"/>